<gene>
    <name evidence="1" type="ordered locus">Mcup_1086</name>
</gene>
<evidence type="ECO:0000313" key="1">
    <source>
        <dbReference type="EMBL" id="AEB95191.1"/>
    </source>
</evidence>
<dbReference type="AlphaFoldDB" id="F4G2Z3"/>
<organism evidence="1 2">
    <name type="scientific">Metallosphaera cuprina (strain Ar-4)</name>
    <dbReference type="NCBI Taxonomy" id="1006006"/>
    <lineage>
        <taxon>Archaea</taxon>
        <taxon>Thermoproteota</taxon>
        <taxon>Thermoprotei</taxon>
        <taxon>Sulfolobales</taxon>
        <taxon>Sulfolobaceae</taxon>
        <taxon>Metallosphaera</taxon>
    </lineage>
</organism>
<dbReference type="HOGENOM" id="CLU_3113049_0_0_2"/>
<sequence>MELKVLYEDLRDVEWILYVESFMELKVLDEADSYIPLSNFCRILHGVERS</sequence>
<dbReference type="KEGG" id="mcn:Mcup_1086"/>
<evidence type="ECO:0000313" key="2">
    <source>
        <dbReference type="Proteomes" id="UP000007812"/>
    </source>
</evidence>
<dbReference type="STRING" id="1006006.Mcup_1086"/>
<dbReference type="Proteomes" id="UP000007812">
    <property type="component" value="Chromosome"/>
</dbReference>
<dbReference type="EMBL" id="CP002656">
    <property type="protein sequence ID" value="AEB95191.1"/>
    <property type="molecule type" value="Genomic_DNA"/>
</dbReference>
<protein>
    <submittedName>
        <fullName evidence="1">Uncharacterized protein</fullName>
    </submittedName>
</protein>
<proteinExistence type="predicted"/>
<keyword evidence="2" id="KW-1185">Reference proteome</keyword>
<name>F4G2Z3_METCR</name>
<dbReference type="PATRIC" id="fig|1006006.8.peg.1079"/>
<reference evidence="1 2" key="1">
    <citation type="journal article" date="2011" name="J. Bacteriol.">
        <title>Complete genome sequence of Metallosphaera cuprina, a metal sulfide-oxidizing archaeon from a hot spring.</title>
        <authorList>
            <person name="Liu L.J."/>
            <person name="You X.Y."/>
            <person name="Zheng H."/>
            <person name="Wang S."/>
            <person name="Jiang C.Y."/>
            <person name="Liu S.J."/>
        </authorList>
    </citation>
    <scope>NUCLEOTIDE SEQUENCE [LARGE SCALE GENOMIC DNA]</scope>
    <source>
        <strain evidence="1 2">Ar-4</strain>
    </source>
</reference>
<accession>F4G2Z3</accession>